<evidence type="ECO:0000313" key="1">
    <source>
        <dbReference type="EMBL" id="KAI4346237.1"/>
    </source>
</evidence>
<keyword evidence="2" id="KW-1185">Reference proteome</keyword>
<gene>
    <name evidence="1" type="ORF">L6164_013305</name>
</gene>
<comment type="caution">
    <text evidence="1">The sequence shown here is derived from an EMBL/GenBank/DDBJ whole genome shotgun (WGS) entry which is preliminary data.</text>
</comment>
<name>A0ACB9PCN8_BAUVA</name>
<accession>A0ACB9PCN8</accession>
<organism evidence="1 2">
    <name type="scientific">Bauhinia variegata</name>
    <name type="common">Purple orchid tree</name>
    <name type="synonym">Phanera variegata</name>
    <dbReference type="NCBI Taxonomy" id="167791"/>
    <lineage>
        <taxon>Eukaryota</taxon>
        <taxon>Viridiplantae</taxon>
        <taxon>Streptophyta</taxon>
        <taxon>Embryophyta</taxon>
        <taxon>Tracheophyta</taxon>
        <taxon>Spermatophyta</taxon>
        <taxon>Magnoliopsida</taxon>
        <taxon>eudicotyledons</taxon>
        <taxon>Gunneridae</taxon>
        <taxon>Pentapetalae</taxon>
        <taxon>rosids</taxon>
        <taxon>fabids</taxon>
        <taxon>Fabales</taxon>
        <taxon>Fabaceae</taxon>
        <taxon>Cercidoideae</taxon>
        <taxon>Cercideae</taxon>
        <taxon>Bauhiniinae</taxon>
        <taxon>Bauhinia</taxon>
    </lineage>
</organism>
<evidence type="ECO:0000313" key="2">
    <source>
        <dbReference type="Proteomes" id="UP000828941"/>
    </source>
</evidence>
<proteinExistence type="predicted"/>
<dbReference type="EMBL" id="CM039430">
    <property type="protein sequence ID" value="KAI4346237.1"/>
    <property type="molecule type" value="Genomic_DNA"/>
</dbReference>
<sequence length="145" mass="15846">MEFRGQGTGSVLLIDSFSNQFFRARSSRDEAQCPSMLLEEVGAAVSVLLGFAPSTLSAAGSSKLNEVLVPNPFQRPRAIFMLEVEGINDLKLVQEHDMSSSAYRSIHILGSDKADIYLPGANVHCQMLLVKYSRVVILTRTGQLS</sequence>
<protein>
    <submittedName>
        <fullName evidence="1">Uncharacterized protein</fullName>
    </submittedName>
</protein>
<reference evidence="1 2" key="1">
    <citation type="journal article" date="2022" name="DNA Res.">
        <title>Chromosomal-level genome assembly of the orchid tree Bauhinia variegata (Leguminosae; Cercidoideae) supports the allotetraploid origin hypothesis of Bauhinia.</title>
        <authorList>
            <person name="Zhong Y."/>
            <person name="Chen Y."/>
            <person name="Zheng D."/>
            <person name="Pang J."/>
            <person name="Liu Y."/>
            <person name="Luo S."/>
            <person name="Meng S."/>
            <person name="Qian L."/>
            <person name="Wei D."/>
            <person name="Dai S."/>
            <person name="Zhou R."/>
        </authorList>
    </citation>
    <scope>NUCLEOTIDE SEQUENCE [LARGE SCALE GENOMIC DNA]</scope>
    <source>
        <strain evidence="1">BV-YZ2020</strain>
    </source>
</reference>
<dbReference type="Proteomes" id="UP000828941">
    <property type="component" value="Chromosome 5"/>
</dbReference>